<organism evidence="3 4">
    <name type="scientific">Mucilaginibacter calamicampi</name>
    <dbReference type="NCBI Taxonomy" id="1302352"/>
    <lineage>
        <taxon>Bacteria</taxon>
        <taxon>Pseudomonadati</taxon>
        <taxon>Bacteroidota</taxon>
        <taxon>Sphingobacteriia</taxon>
        <taxon>Sphingobacteriales</taxon>
        <taxon>Sphingobacteriaceae</taxon>
        <taxon>Mucilaginibacter</taxon>
    </lineage>
</organism>
<evidence type="ECO:0000313" key="3">
    <source>
        <dbReference type="EMBL" id="MFD0748517.1"/>
    </source>
</evidence>
<accession>A0ABW2YQC6</accession>
<protein>
    <submittedName>
        <fullName evidence="3">PKD domain-containing protein</fullName>
    </submittedName>
</protein>
<dbReference type="Pfam" id="PF17517">
    <property type="entry name" value="IgGFc_binding"/>
    <property type="match status" value="1"/>
</dbReference>
<keyword evidence="1" id="KW-0732">Signal</keyword>
<dbReference type="InterPro" id="IPR035986">
    <property type="entry name" value="PKD_dom_sf"/>
</dbReference>
<dbReference type="NCBIfam" id="TIGR04131">
    <property type="entry name" value="Bac_Flav_CTERM"/>
    <property type="match status" value="1"/>
</dbReference>
<dbReference type="Proteomes" id="UP001596958">
    <property type="component" value="Unassembled WGS sequence"/>
</dbReference>
<dbReference type="RefSeq" id="WP_377095831.1">
    <property type="nucleotide sequence ID" value="NZ_JBHTHU010000001.1"/>
</dbReference>
<evidence type="ECO:0000259" key="2">
    <source>
        <dbReference type="PROSITE" id="PS50093"/>
    </source>
</evidence>
<dbReference type="Pfam" id="PF18911">
    <property type="entry name" value="PKD_4"/>
    <property type="match status" value="3"/>
</dbReference>
<dbReference type="InterPro" id="IPR000601">
    <property type="entry name" value="PKD_dom"/>
</dbReference>
<dbReference type="PROSITE" id="PS50093">
    <property type="entry name" value="PKD"/>
    <property type="match status" value="3"/>
</dbReference>
<dbReference type="Pfam" id="PF13585">
    <property type="entry name" value="CHU_C"/>
    <property type="match status" value="1"/>
</dbReference>
<proteinExistence type="predicted"/>
<feature type="domain" description="PKD" evidence="2">
    <location>
        <begin position="680"/>
        <end position="753"/>
    </location>
</feature>
<evidence type="ECO:0000313" key="4">
    <source>
        <dbReference type="Proteomes" id="UP001596958"/>
    </source>
</evidence>
<feature type="domain" description="PKD" evidence="2">
    <location>
        <begin position="793"/>
        <end position="855"/>
    </location>
</feature>
<feature type="signal peptide" evidence="1">
    <location>
        <begin position="1"/>
        <end position="25"/>
    </location>
</feature>
<reference evidence="4" key="1">
    <citation type="journal article" date="2019" name="Int. J. Syst. Evol. Microbiol.">
        <title>The Global Catalogue of Microorganisms (GCM) 10K type strain sequencing project: providing services to taxonomists for standard genome sequencing and annotation.</title>
        <authorList>
            <consortium name="The Broad Institute Genomics Platform"/>
            <consortium name="The Broad Institute Genome Sequencing Center for Infectious Disease"/>
            <person name="Wu L."/>
            <person name="Ma J."/>
        </authorList>
    </citation>
    <scope>NUCLEOTIDE SEQUENCE [LARGE SCALE GENOMIC DNA]</scope>
    <source>
        <strain evidence="4">CCUG 63418</strain>
    </source>
</reference>
<feature type="domain" description="PKD" evidence="2">
    <location>
        <begin position="628"/>
        <end position="675"/>
    </location>
</feature>
<dbReference type="Gene3D" id="2.60.40.10">
    <property type="entry name" value="Immunoglobulins"/>
    <property type="match status" value="4"/>
</dbReference>
<dbReference type="PANTHER" id="PTHR46534:SF1">
    <property type="entry name" value="IGGFC-BINDING PROTEIN N-TERMINAL DOMAIN-CONTAINING PROTEIN"/>
    <property type="match status" value="1"/>
</dbReference>
<dbReference type="InterPro" id="IPR013783">
    <property type="entry name" value="Ig-like_fold"/>
</dbReference>
<gene>
    <name evidence="3" type="ORF">ACFQZS_00080</name>
</gene>
<comment type="caution">
    <text evidence="3">The sequence shown here is derived from an EMBL/GenBank/DDBJ whole genome shotgun (WGS) entry which is preliminary data.</text>
</comment>
<keyword evidence="4" id="KW-1185">Reference proteome</keyword>
<dbReference type="SUPFAM" id="SSF49299">
    <property type="entry name" value="PKD domain"/>
    <property type="match status" value="3"/>
</dbReference>
<dbReference type="InterPro" id="IPR035234">
    <property type="entry name" value="IgGFc-bd_N"/>
</dbReference>
<dbReference type="EMBL" id="JBHTHU010000001">
    <property type="protein sequence ID" value="MFD0748517.1"/>
    <property type="molecule type" value="Genomic_DNA"/>
</dbReference>
<dbReference type="InterPro" id="IPR022409">
    <property type="entry name" value="PKD/Chitinase_dom"/>
</dbReference>
<dbReference type="CDD" id="cd00146">
    <property type="entry name" value="PKD"/>
    <property type="match status" value="3"/>
</dbReference>
<feature type="chain" id="PRO_5046636160" evidence="1">
    <location>
        <begin position="26"/>
        <end position="1221"/>
    </location>
</feature>
<evidence type="ECO:0000256" key="1">
    <source>
        <dbReference type="SAM" id="SignalP"/>
    </source>
</evidence>
<sequence>MINARTLYCAALVLLLFFWRADAFAQGTSNKGTEFWTLYMDHIKPPTATNGPSSMILYITSDLSTSGTVEIADGSFNAITFSVTANAVTMVNIPTSAFVGSQGKFSKGIHIKSLKPVAVYAHIYASSVSGATLLLPVSAMGKDYMSINYKQLSNSNTPNQPNNNDGPSYSTFAVIATEDNTAVEITPSEQLLNGAAKGVTFTVNLQKGELYQALADNDLTGTKIKSVSTAAGTCKKIAVFSGSTKIGIGCPPAANSPAGYTSLTSDNLFQQIYATSTWGKNYITAPLKSRPYDIYRVILSDPTTQVTVNGAAIAANQFVNGLYYEFQSTTTNIISANKPVQVVQYSASQGEGPNCTKVNADVGDPEMIYLSPIEQGLSKVTLYSSGYFDILNSYINVVLPTSAVSSFTVDGNPYSGFTPVAGKPEYSYAQITVSSGPANSRPGSVTSGTHTLKADETFTAIAYGFGQRESYGYAAGTNQLDLNTHLVFEDPADNTKSLVTACSGQSYKLQLTLPYATTRISWDIGDGTAPLVQPNPVPKSTTLVAGVTLYNYEYPGTVTYPPGNHTATATVFNPVIDECGSDQEVQFYFTVNSQPVSTIQVAASSCLGDVVQFKDASVIADGGAAQKWLWDFGDGTTFSTEQSPTHLYAAAGDYKVTLTVTDANGCSTISPETTVHIKKLPVASFNATASDCVNSNVLLTNNSTAPEGNIVKWTWNFGDGTPAEDKTTAATFSHVFTAVGTYTVKLIVTTDMGCISAVFQKDITIHPVPVVDFILPDACIDDVAKFTDLSTIDDHTESEFTYAWNFGDVNATAANNISNQKNAQHKYSAPGNYTVLLTVTSKYGCKSTKQMQFKVNGANPIAKFSVQNANNCSGSEVSFKDESIVPGGFASNIVKLVWFFDYDNHPDLSQTFTAADMHSDKIYTHKYALFNTPATKIYHVKLIAYSGESQSCTAVYDNSDVIVNANPIITLLYNNVAITTDISPLCQDNGVVEIKENKGIYAGTGVFSGTGITADGSFNPAVSGAGTFTISYTFTASATGCTYTTSFKITVNPVPVIQDDEQYVMLEGQKILLKPTVKISSGTLKYSWLPAATLDQADIEKPYANPVESTTYTLTVTSDKGCPAVKNIYVKVLKAPLIPNAFTPNSDGINDLWDIKYLNMYPNVTVEIFSRNGEKVYFSKGYASPWDGTSRGAMLPVGTYYYIINPGSGRKTATGYVSIIK</sequence>
<name>A0ABW2YQC6_9SPHI</name>
<dbReference type="PANTHER" id="PTHR46534">
    <property type="entry name" value="IGGFC_BINDING DOMAIN-CONTAINING PROTEIN"/>
    <property type="match status" value="1"/>
</dbReference>
<dbReference type="SMART" id="SM00089">
    <property type="entry name" value="PKD"/>
    <property type="match status" value="3"/>
</dbReference>
<dbReference type="InterPro" id="IPR026341">
    <property type="entry name" value="T9SS_type_B"/>
</dbReference>